<name>A0ABW3YXG5_MYCRA</name>
<evidence type="ECO:0000313" key="3">
    <source>
        <dbReference type="EMBL" id="MFD1328635.1"/>
    </source>
</evidence>
<dbReference type="SUPFAM" id="SSF53300">
    <property type="entry name" value="vWA-like"/>
    <property type="match status" value="1"/>
</dbReference>
<dbReference type="EMBL" id="JBHTNF010000006">
    <property type="protein sequence ID" value="MFD1328635.1"/>
    <property type="molecule type" value="Genomic_DNA"/>
</dbReference>
<evidence type="ECO:0000256" key="2">
    <source>
        <dbReference type="SAM" id="SignalP"/>
    </source>
</evidence>
<gene>
    <name evidence="3" type="ORF">ACFQ33_12105</name>
</gene>
<evidence type="ECO:0000256" key="1">
    <source>
        <dbReference type="SAM" id="MobiDB-lite"/>
    </source>
</evidence>
<feature type="compositionally biased region" description="Low complexity" evidence="1">
    <location>
        <begin position="241"/>
        <end position="251"/>
    </location>
</feature>
<dbReference type="Pfam" id="PF06707">
    <property type="entry name" value="DUF1194"/>
    <property type="match status" value="1"/>
</dbReference>
<proteinExistence type="predicted"/>
<evidence type="ECO:0000313" key="4">
    <source>
        <dbReference type="Proteomes" id="UP001597173"/>
    </source>
</evidence>
<keyword evidence="2" id="KW-0732">Signal</keyword>
<feature type="region of interest" description="Disordered" evidence="1">
    <location>
        <begin position="228"/>
        <end position="265"/>
    </location>
</feature>
<reference evidence="4" key="1">
    <citation type="journal article" date="2019" name="Int. J. Syst. Evol. Microbiol.">
        <title>The Global Catalogue of Microorganisms (GCM) 10K type strain sequencing project: providing services to taxonomists for standard genome sequencing and annotation.</title>
        <authorList>
            <consortium name="The Broad Institute Genomics Platform"/>
            <consortium name="The Broad Institute Genome Sequencing Center for Infectious Disease"/>
            <person name="Wu L."/>
            <person name="Ma J."/>
        </authorList>
    </citation>
    <scope>NUCLEOTIDE SEQUENCE [LARGE SCALE GENOMIC DNA]</scope>
    <source>
        <strain evidence="4">CCUG 55609</strain>
    </source>
</reference>
<sequence>MPTLFLWFLFMVIVEVPAHAADVDAAIVFAVDISASVDRTTAKLQRDGHAKAIAEPAVIAAISQGLNGCIAVTYIEWASRGRTRSVLPWTRVCGMADALAVAGAIHRLASDGDDCSGYCATSISDAIDAGSDLLDQYRGAALARIIDISSNGTNNDGAPLWASRARALARGYTINAIVVPQIRYGVPYPLVGYFKDHVIGGKGAFVIEPDTANDYVSALRRKLISEVSSATAPERARRSARNASPSPARSATKAEQSALLAGRGQ</sequence>
<keyword evidence="4" id="KW-1185">Reference proteome</keyword>
<feature type="signal peptide" evidence="2">
    <location>
        <begin position="1"/>
        <end position="20"/>
    </location>
</feature>
<dbReference type="Gene3D" id="3.40.50.410">
    <property type="entry name" value="von Willebrand factor, type A domain"/>
    <property type="match status" value="1"/>
</dbReference>
<dbReference type="InterPro" id="IPR036465">
    <property type="entry name" value="vWFA_dom_sf"/>
</dbReference>
<accession>A0ABW3YXG5</accession>
<feature type="chain" id="PRO_5045261286" evidence="2">
    <location>
        <begin position="21"/>
        <end position="265"/>
    </location>
</feature>
<dbReference type="InterPro" id="IPR010607">
    <property type="entry name" value="DUF1194"/>
</dbReference>
<protein>
    <submittedName>
        <fullName evidence="3">DUF1194 domain-containing protein</fullName>
    </submittedName>
</protein>
<comment type="caution">
    <text evidence="3">The sequence shown here is derived from an EMBL/GenBank/DDBJ whole genome shotgun (WGS) entry which is preliminary data.</text>
</comment>
<organism evidence="3 4">
    <name type="scientific">Mycoplana ramosa</name>
    <name type="common">Mycoplana bullata</name>
    <dbReference type="NCBI Taxonomy" id="40837"/>
    <lineage>
        <taxon>Bacteria</taxon>
        <taxon>Pseudomonadati</taxon>
        <taxon>Pseudomonadota</taxon>
        <taxon>Alphaproteobacteria</taxon>
        <taxon>Hyphomicrobiales</taxon>
        <taxon>Rhizobiaceae</taxon>
        <taxon>Mycoplana</taxon>
    </lineage>
</organism>
<dbReference type="Proteomes" id="UP001597173">
    <property type="component" value="Unassembled WGS sequence"/>
</dbReference>
<dbReference type="RefSeq" id="WP_374839117.1">
    <property type="nucleotide sequence ID" value="NZ_JBHEEW010000008.1"/>
</dbReference>